<comment type="similarity">
    <text evidence="2">Belongs to the THAP1 family.</text>
</comment>
<evidence type="ECO:0000256" key="6">
    <source>
        <dbReference type="ARBA" id="ARBA00023015"/>
    </source>
</evidence>
<dbReference type="Pfam" id="PF05485">
    <property type="entry name" value="THAP"/>
    <property type="match status" value="1"/>
</dbReference>
<feature type="compositionally biased region" description="Low complexity" evidence="14">
    <location>
        <begin position="48"/>
        <end position="58"/>
    </location>
</feature>
<evidence type="ECO:0000259" key="15">
    <source>
        <dbReference type="PROSITE" id="PS50950"/>
    </source>
</evidence>
<dbReference type="PANTHER" id="PTHR46600">
    <property type="entry name" value="THAP DOMAIN-CONTAINING"/>
    <property type="match status" value="1"/>
</dbReference>
<keyword evidence="6" id="KW-0805">Transcription regulation</keyword>
<gene>
    <name evidence="16" type="ORF">NQ315_014963</name>
</gene>
<dbReference type="InterPro" id="IPR026516">
    <property type="entry name" value="THAP1/10"/>
</dbReference>
<feature type="coiled-coil region" evidence="13">
    <location>
        <begin position="536"/>
        <end position="711"/>
    </location>
</feature>
<dbReference type="SMART" id="SM00980">
    <property type="entry name" value="THAP"/>
    <property type="match status" value="1"/>
</dbReference>
<dbReference type="GO" id="GO:0008270">
    <property type="term" value="F:zinc ion binding"/>
    <property type="evidence" value="ECO:0007669"/>
    <property type="project" value="UniProtKB-KW"/>
</dbReference>
<name>A0AAV8V7W1_9CUCU</name>
<evidence type="ECO:0000256" key="13">
    <source>
        <dbReference type="SAM" id="Coils"/>
    </source>
</evidence>
<protein>
    <recommendedName>
        <fullName evidence="15">THAP-type domain-containing protein</fullName>
    </recommendedName>
</protein>
<dbReference type="SUPFAM" id="SSF57716">
    <property type="entry name" value="Glucocorticoid receptor-like (DNA-binding domain)"/>
    <property type="match status" value="1"/>
</dbReference>
<evidence type="ECO:0000256" key="8">
    <source>
        <dbReference type="ARBA" id="ARBA00023125"/>
    </source>
</evidence>
<evidence type="ECO:0000256" key="5">
    <source>
        <dbReference type="ARBA" id="ARBA00022833"/>
    </source>
</evidence>
<keyword evidence="10" id="KW-0539">Nucleus</keyword>
<keyword evidence="17" id="KW-1185">Reference proteome</keyword>
<feature type="region of interest" description="Disordered" evidence="14">
    <location>
        <begin position="35"/>
        <end position="58"/>
    </location>
</feature>
<feature type="coiled-coil region" evidence="13">
    <location>
        <begin position="419"/>
        <end position="479"/>
    </location>
</feature>
<sequence>MSFSKAKILRFNDVKPTAPASTACNALTKNKEKGSVCSHPKRNVELKSPSSETGSSKSVPCRFRTTNVINKKPVINNNNRIMLCGKRKHGVYCAAKDCNSNQGLEHLRFFRFPKDNQRAKIWAMASDRDDLMSNLDTLNQSHRLCSLHFEDKMFMNKELKRLVHNAVPTIFTCLEGSSKSADHTYSRPPLIVKTPAVDVENKENKDHVPTLPNKPKTTSAAPKSKGLFSGNVDSEALKEKIVECDNKDAFIKSLTEEIEELKNKISDLDKQTKQLDTQKQEIQLYVSNLKIDHENEIKKLVNEFEDSINKITEEKVKATDGIILAKKEYEELKAANRREITELKENCDKFNVLYNKSVDECKELINEKNLLIKKKEQELDVLENKCIEMQKNHCMEIETLKKEHQIEIQDIEFEMLKTLTELQKEKEHASRKIQAMEVKMNKAISELENKFKEEQEHLLKQYEDNVSQVTDQVKQAEEYQLKIKLEEMENSWKKKLEVQQEQSDAILKECQTISEYNIIQCELEKKATETTFSQKIEQLESQILRYKEVFVDYENLKQKYSELERTFSISVKELQKTNNCLNSGLREKNNEIKKHLEENRAYAITIKNCQNTIEVLKKRLIESDKDVEQLKRELSDNEVKLIEYESRCLQLVSDLKQAQDYNEELEMQYESTVKLNTSEIEKLKIELLEKVENYRQEAVSLSEKLTESEKIKNEIMQLLHTAHGIIEKSKTELDCINNQYQFEIEQSQNELEDYRIREMDWNNLKERLEFTIKELEGMLEMKQSEVVDFKNQVVQLQDKCESHLQHLEYYEDKITEYETELDEMRIIQKKYIEQSGKYDELLQRFEQLERENMEKQKEILKRSDECNENNSYTDKYNQLKAAFDMLSEKYEQLQKENSGNRKKGKDTASQQQLLKEKLEKAKQEKDILLERYSYLEEALNDVSDKYVDLAGHHNNKQKIRHLVDLKSKNEALTQVGICNI</sequence>
<evidence type="ECO:0000256" key="7">
    <source>
        <dbReference type="ARBA" id="ARBA00023054"/>
    </source>
</evidence>
<dbReference type="AlphaFoldDB" id="A0AAV8V7W1"/>
<evidence type="ECO:0000256" key="4">
    <source>
        <dbReference type="ARBA" id="ARBA00022771"/>
    </source>
</evidence>
<feature type="region of interest" description="Disordered" evidence="14">
    <location>
        <begin position="198"/>
        <end position="229"/>
    </location>
</feature>
<reference evidence="16 17" key="1">
    <citation type="journal article" date="2023" name="Insect Mol. Biol.">
        <title>Genome sequencing provides insights into the evolution of gene families encoding plant cell wall-degrading enzymes in longhorned beetles.</title>
        <authorList>
            <person name="Shin N.R."/>
            <person name="Okamura Y."/>
            <person name="Kirsch R."/>
            <person name="Pauchet Y."/>
        </authorList>
    </citation>
    <scope>NUCLEOTIDE SEQUENCE [LARGE SCALE GENOMIC DNA]</scope>
    <source>
        <strain evidence="16">EAD_L_NR</strain>
    </source>
</reference>
<evidence type="ECO:0000256" key="14">
    <source>
        <dbReference type="SAM" id="MobiDB-lite"/>
    </source>
</evidence>
<evidence type="ECO:0000256" key="3">
    <source>
        <dbReference type="ARBA" id="ARBA00022723"/>
    </source>
</evidence>
<evidence type="ECO:0000256" key="12">
    <source>
        <dbReference type="PROSITE-ProRule" id="PRU00309"/>
    </source>
</evidence>
<feature type="coiled-coil region" evidence="13">
    <location>
        <begin position="737"/>
        <end position="938"/>
    </location>
</feature>
<keyword evidence="3" id="KW-0479">Metal-binding</keyword>
<proteinExistence type="inferred from homology"/>
<evidence type="ECO:0000256" key="10">
    <source>
        <dbReference type="ARBA" id="ARBA00023242"/>
    </source>
</evidence>
<dbReference type="Gene3D" id="6.20.210.20">
    <property type="entry name" value="THAP domain"/>
    <property type="match status" value="1"/>
</dbReference>
<dbReference type="SMART" id="SM00692">
    <property type="entry name" value="DM3"/>
    <property type="match status" value="1"/>
</dbReference>
<keyword evidence="7 13" id="KW-0175">Coiled coil</keyword>
<keyword evidence="9" id="KW-0804">Transcription</keyword>
<keyword evidence="8 12" id="KW-0238">DNA-binding</keyword>
<dbReference type="Proteomes" id="UP001159042">
    <property type="component" value="Unassembled WGS sequence"/>
</dbReference>
<evidence type="ECO:0000256" key="11">
    <source>
        <dbReference type="ARBA" id="ARBA00023306"/>
    </source>
</evidence>
<dbReference type="PANTHER" id="PTHR46600:SF1">
    <property type="entry name" value="THAP DOMAIN-CONTAINING PROTEIN 1"/>
    <property type="match status" value="1"/>
</dbReference>
<evidence type="ECO:0000256" key="2">
    <source>
        <dbReference type="ARBA" id="ARBA00006177"/>
    </source>
</evidence>
<feature type="coiled-coil region" evidence="13">
    <location>
        <begin position="244"/>
        <end position="392"/>
    </location>
</feature>
<evidence type="ECO:0000256" key="9">
    <source>
        <dbReference type="ARBA" id="ARBA00023163"/>
    </source>
</evidence>
<comment type="caution">
    <text evidence="16">The sequence shown here is derived from an EMBL/GenBank/DDBJ whole genome shotgun (WGS) entry which is preliminary data.</text>
</comment>
<evidence type="ECO:0000313" key="17">
    <source>
        <dbReference type="Proteomes" id="UP001159042"/>
    </source>
</evidence>
<keyword evidence="4 12" id="KW-0863">Zinc-finger</keyword>
<evidence type="ECO:0000313" key="16">
    <source>
        <dbReference type="EMBL" id="KAJ8910288.1"/>
    </source>
</evidence>
<dbReference type="InterPro" id="IPR006612">
    <property type="entry name" value="THAP_Znf"/>
</dbReference>
<dbReference type="GO" id="GO:0043565">
    <property type="term" value="F:sequence-specific DNA binding"/>
    <property type="evidence" value="ECO:0007669"/>
    <property type="project" value="InterPro"/>
</dbReference>
<accession>A0AAV8V7W1</accession>
<keyword evidence="11" id="KW-0131">Cell cycle</keyword>
<dbReference type="InterPro" id="IPR038441">
    <property type="entry name" value="THAP_Znf_sf"/>
</dbReference>
<dbReference type="GO" id="GO:0005654">
    <property type="term" value="C:nucleoplasm"/>
    <property type="evidence" value="ECO:0007669"/>
    <property type="project" value="UniProtKB-SubCell"/>
</dbReference>
<evidence type="ECO:0000256" key="1">
    <source>
        <dbReference type="ARBA" id="ARBA00004642"/>
    </source>
</evidence>
<dbReference type="PROSITE" id="PS50950">
    <property type="entry name" value="ZF_THAP"/>
    <property type="match status" value="1"/>
</dbReference>
<dbReference type="EMBL" id="JANEYG010000323">
    <property type="protein sequence ID" value="KAJ8910288.1"/>
    <property type="molecule type" value="Genomic_DNA"/>
</dbReference>
<keyword evidence="5" id="KW-0862">Zinc</keyword>
<organism evidence="16 17">
    <name type="scientific">Exocentrus adspersus</name>
    <dbReference type="NCBI Taxonomy" id="1586481"/>
    <lineage>
        <taxon>Eukaryota</taxon>
        <taxon>Metazoa</taxon>
        <taxon>Ecdysozoa</taxon>
        <taxon>Arthropoda</taxon>
        <taxon>Hexapoda</taxon>
        <taxon>Insecta</taxon>
        <taxon>Pterygota</taxon>
        <taxon>Neoptera</taxon>
        <taxon>Endopterygota</taxon>
        <taxon>Coleoptera</taxon>
        <taxon>Polyphaga</taxon>
        <taxon>Cucujiformia</taxon>
        <taxon>Chrysomeloidea</taxon>
        <taxon>Cerambycidae</taxon>
        <taxon>Lamiinae</taxon>
        <taxon>Acanthocinini</taxon>
        <taxon>Exocentrus</taxon>
    </lineage>
</organism>
<feature type="compositionally biased region" description="Basic and acidic residues" evidence="14">
    <location>
        <begin position="199"/>
        <end position="208"/>
    </location>
</feature>
<feature type="domain" description="THAP-type" evidence="15">
    <location>
        <begin position="89"/>
        <end position="171"/>
    </location>
</feature>
<comment type="subcellular location">
    <subcellularLocation>
        <location evidence="1">Nucleus</location>
        <location evidence="1">Nucleoplasm</location>
    </subcellularLocation>
</comment>